<evidence type="ECO:0000259" key="1">
    <source>
        <dbReference type="Pfam" id="PF23622"/>
    </source>
</evidence>
<sequence>MAKTICGEDRISELPVHIIHHILCCTDLDIEEAAISCMLSKRWYYCWTSRPNLIFDQFDMTLENYVKLVDQSLRFHVEKNLHLEQFILTYEDPEVDPHVDSWIELAVQLNVTELGIYPPVSYSLPDVIYDAKKLKTLSLTRCKFESDITTTHIRFCCLESLSLNNVHISDAQLQRVINRCLSIRTLSLAYCESISKCHIFGLVHLQYLTASYCKLHSVIVQAPYLRCFRYTEHTEQDNLPPCEIAILDGYNTLQTLTLFGAIITGQQFRDIFYKFPNISELKLGRCHKLKNIEIQSEKLKKFTLLRLNSLEKLTIQAPNLLKFDFHGSKMPFSYMDTSSLERAQLSFFLPSTNFGSVDSSWYTSLHHFVQQFNYSKYFILIIFCRQTKSILMYENPREIVIPPSHSVEIFIASMLRVESIIGMLMLHRPYIMSILPCTDSKALQAMSTLKGCIQKQNCGKECPSNSIWHRNLKEVISFTGTSEEGMAASMWYLWLKSTSLFDQVNNFVLKWKEQA</sequence>
<keyword evidence="3" id="KW-1185">Reference proteome</keyword>
<dbReference type="Pfam" id="PF23622">
    <property type="entry name" value="LRR_At1g61320_AtMIF1"/>
    <property type="match status" value="2"/>
</dbReference>
<gene>
    <name evidence="2" type="ORF">R3W88_031459</name>
</gene>
<accession>A0AAV9LMQ2</accession>
<evidence type="ECO:0000313" key="2">
    <source>
        <dbReference type="EMBL" id="KAK4726542.1"/>
    </source>
</evidence>
<organism evidence="2 3">
    <name type="scientific">Solanum pinnatisectum</name>
    <name type="common">tansyleaf nightshade</name>
    <dbReference type="NCBI Taxonomy" id="50273"/>
    <lineage>
        <taxon>Eukaryota</taxon>
        <taxon>Viridiplantae</taxon>
        <taxon>Streptophyta</taxon>
        <taxon>Embryophyta</taxon>
        <taxon>Tracheophyta</taxon>
        <taxon>Spermatophyta</taxon>
        <taxon>Magnoliopsida</taxon>
        <taxon>eudicotyledons</taxon>
        <taxon>Gunneridae</taxon>
        <taxon>Pentapetalae</taxon>
        <taxon>asterids</taxon>
        <taxon>lamiids</taxon>
        <taxon>Solanales</taxon>
        <taxon>Solanaceae</taxon>
        <taxon>Solanoideae</taxon>
        <taxon>Solaneae</taxon>
        <taxon>Solanum</taxon>
    </lineage>
</organism>
<evidence type="ECO:0000313" key="3">
    <source>
        <dbReference type="Proteomes" id="UP001311915"/>
    </source>
</evidence>
<reference evidence="2 3" key="1">
    <citation type="submission" date="2023-10" db="EMBL/GenBank/DDBJ databases">
        <title>Genome-Wide Identification Analysis in wild type Solanum Pinnatisectum Reveals Some Genes Defensing Phytophthora Infestans.</title>
        <authorList>
            <person name="Sun C."/>
        </authorList>
    </citation>
    <scope>NUCLEOTIDE SEQUENCE [LARGE SCALE GENOMIC DNA]</scope>
    <source>
        <strain evidence="2">LQN</strain>
        <tissue evidence="2">Leaf</tissue>
    </source>
</reference>
<dbReference type="InterPro" id="IPR032675">
    <property type="entry name" value="LRR_dom_sf"/>
</dbReference>
<dbReference type="Proteomes" id="UP001311915">
    <property type="component" value="Unassembled WGS sequence"/>
</dbReference>
<dbReference type="AlphaFoldDB" id="A0AAV9LMQ2"/>
<dbReference type="InterPro" id="IPR055357">
    <property type="entry name" value="LRR_At1g61320_AtMIF1"/>
</dbReference>
<proteinExistence type="predicted"/>
<dbReference type="EMBL" id="JAWPEI010000005">
    <property type="protein sequence ID" value="KAK4726542.1"/>
    <property type="molecule type" value="Genomic_DNA"/>
</dbReference>
<dbReference type="SUPFAM" id="SSF52047">
    <property type="entry name" value="RNI-like"/>
    <property type="match status" value="1"/>
</dbReference>
<comment type="caution">
    <text evidence="2">The sequence shown here is derived from an EMBL/GenBank/DDBJ whole genome shotgun (WGS) entry which is preliminary data.</text>
</comment>
<dbReference type="SUPFAM" id="SSF81383">
    <property type="entry name" value="F-box domain"/>
    <property type="match status" value="1"/>
</dbReference>
<protein>
    <recommendedName>
        <fullName evidence="1">At1g61320/AtMIF1 LRR domain-containing protein</fullName>
    </recommendedName>
</protein>
<dbReference type="InterPro" id="IPR053772">
    <property type="entry name" value="At1g61320/At1g61330-like"/>
</dbReference>
<feature type="domain" description="At1g61320/AtMIF1 LRR" evidence="1">
    <location>
        <begin position="80"/>
        <end position="234"/>
    </location>
</feature>
<dbReference type="InterPro" id="IPR036047">
    <property type="entry name" value="F-box-like_dom_sf"/>
</dbReference>
<dbReference type="Gene3D" id="3.80.10.10">
    <property type="entry name" value="Ribonuclease Inhibitor"/>
    <property type="match status" value="1"/>
</dbReference>
<name>A0AAV9LMQ2_9SOLN</name>
<feature type="domain" description="At1g61320/AtMIF1 LRR" evidence="1">
    <location>
        <begin position="247"/>
        <end position="344"/>
    </location>
</feature>
<dbReference type="PANTHER" id="PTHR34145">
    <property type="entry name" value="OS02G0105600 PROTEIN"/>
    <property type="match status" value="1"/>
</dbReference>